<gene>
    <name evidence="1" type="ORF">AMJ40_06125</name>
</gene>
<proteinExistence type="predicted"/>
<dbReference type="Proteomes" id="UP000051124">
    <property type="component" value="Unassembled WGS sequence"/>
</dbReference>
<feature type="non-terminal residue" evidence="1">
    <location>
        <position position="1"/>
    </location>
</feature>
<protein>
    <submittedName>
        <fullName evidence="1">Uncharacterized protein</fullName>
    </submittedName>
</protein>
<comment type="caution">
    <text evidence="1">The sequence shown here is derived from an EMBL/GenBank/DDBJ whole genome shotgun (WGS) entry which is preliminary data.</text>
</comment>
<accession>A0A0S7WGE7</accession>
<dbReference type="AlphaFoldDB" id="A0A0S7WGE7"/>
<reference evidence="1 2" key="1">
    <citation type="journal article" date="2015" name="Microbiome">
        <title>Genomic resolution of linkages in carbon, nitrogen, and sulfur cycling among widespread estuary sediment bacteria.</title>
        <authorList>
            <person name="Baker B.J."/>
            <person name="Lazar C.S."/>
            <person name="Teske A.P."/>
            <person name="Dick G.J."/>
        </authorList>
    </citation>
    <scope>NUCLEOTIDE SEQUENCE [LARGE SCALE GENOMIC DNA]</scope>
    <source>
        <strain evidence="1">DG_26</strain>
    </source>
</reference>
<dbReference type="EMBL" id="LIZT01000072">
    <property type="protein sequence ID" value="KPJ49167.1"/>
    <property type="molecule type" value="Genomic_DNA"/>
</dbReference>
<evidence type="ECO:0000313" key="2">
    <source>
        <dbReference type="Proteomes" id="UP000051124"/>
    </source>
</evidence>
<organism evidence="1 2">
    <name type="scientific">candidate division TA06 bacterium DG_26</name>
    <dbReference type="NCBI Taxonomy" id="1703771"/>
    <lineage>
        <taxon>Bacteria</taxon>
        <taxon>Bacteria division TA06</taxon>
    </lineage>
</organism>
<sequence length="161" mass="17078">PTLEPRISLTILTNSAEALCVPTPTRLRALSLRAATQDLSANPIHFYAVAGPGLYDADSEVILLVTSTCGNWVINCEATPLAGDNGLIPSERIFVSSECADAKADEGGGAGFESLGSSRHVAAGAHTEILRSPLRFRLKTTWKDKAGTYTGAIRFTYLAMP</sequence>
<name>A0A0S7WGE7_UNCT6</name>
<evidence type="ECO:0000313" key="1">
    <source>
        <dbReference type="EMBL" id="KPJ49167.1"/>
    </source>
</evidence>